<proteinExistence type="predicted"/>
<reference evidence="2" key="1">
    <citation type="journal article" date="2023" name="Science">
        <title>Elucidation of the pathway for biosynthesis of saponin adjuvants from the soapbark tree.</title>
        <authorList>
            <person name="Reed J."/>
            <person name="Orme A."/>
            <person name="El-Demerdash A."/>
            <person name="Owen C."/>
            <person name="Martin L.B.B."/>
            <person name="Misra R.C."/>
            <person name="Kikuchi S."/>
            <person name="Rejzek M."/>
            <person name="Martin A.C."/>
            <person name="Harkess A."/>
            <person name="Leebens-Mack J."/>
            <person name="Louveau T."/>
            <person name="Stephenson M.J."/>
            <person name="Osbourn A."/>
        </authorList>
    </citation>
    <scope>NUCLEOTIDE SEQUENCE</scope>
    <source>
        <strain evidence="2">S10</strain>
    </source>
</reference>
<keyword evidence="1" id="KW-0812">Transmembrane</keyword>
<dbReference type="AlphaFoldDB" id="A0AAD7QE39"/>
<name>A0AAD7QE39_QUISA</name>
<accession>A0AAD7QE39</accession>
<sequence length="66" mass="7321">MTVVRRQAQRSIYYAVPHSRRRRLEATPRAISSFKPYPSTTTVELVSAVAFTSGTAITAFSYAALI</sequence>
<evidence type="ECO:0000313" key="2">
    <source>
        <dbReference type="EMBL" id="KAJ7979649.1"/>
    </source>
</evidence>
<dbReference type="KEGG" id="qsa:O6P43_003026"/>
<feature type="transmembrane region" description="Helical" evidence="1">
    <location>
        <begin position="45"/>
        <end position="65"/>
    </location>
</feature>
<keyword evidence="1" id="KW-1133">Transmembrane helix</keyword>
<keyword evidence="1" id="KW-0472">Membrane</keyword>
<dbReference type="Proteomes" id="UP001163823">
    <property type="component" value="Chromosome 2"/>
</dbReference>
<evidence type="ECO:0000256" key="1">
    <source>
        <dbReference type="SAM" id="Phobius"/>
    </source>
</evidence>
<organism evidence="2 3">
    <name type="scientific">Quillaja saponaria</name>
    <name type="common">Soap bark tree</name>
    <dbReference type="NCBI Taxonomy" id="32244"/>
    <lineage>
        <taxon>Eukaryota</taxon>
        <taxon>Viridiplantae</taxon>
        <taxon>Streptophyta</taxon>
        <taxon>Embryophyta</taxon>
        <taxon>Tracheophyta</taxon>
        <taxon>Spermatophyta</taxon>
        <taxon>Magnoliopsida</taxon>
        <taxon>eudicotyledons</taxon>
        <taxon>Gunneridae</taxon>
        <taxon>Pentapetalae</taxon>
        <taxon>rosids</taxon>
        <taxon>fabids</taxon>
        <taxon>Fabales</taxon>
        <taxon>Quillajaceae</taxon>
        <taxon>Quillaja</taxon>
    </lineage>
</organism>
<protein>
    <submittedName>
        <fullName evidence="2">Uncharacterized protein</fullName>
    </submittedName>
</protein>
<dbReference type="EMBL" id="JARAOO010000002">
    <property type="protein sequence ID" value="KAJ7979649.1"/>
    <property type="molecule type" value="Genomic_DNA"/>
</dbReference>
<keyword evidence="3" id="KW-1185">Reference proteome</keyword>
<evidence type="ECO:0000313" key="3">
    <source>
        <dbReference type="Proteomes" id="UP001163823"/>
    </source>
</evidence>
<comment type="caution">
    <text evidence="2">The sequence shown here is derived from an EMBL/GenBank/DDBJ whole genome shotgun (WGS) entry which is preliminary data.</text>
</comment>
<gene>
    <name evidence="2" type="ORF">O6P43_003026</name>
</gene>